<evidence type="ECO:0000313" key="2">
    <source>
        <dbReference type="Proteomes" id="UP000826709"/>
    </source>
</evidence>
<name>A0A8G1A0X2_9EURY</name>
<reference evidence="1" key="2">
    <citation type="submission" date="2019-03" db="EMBL/GenBank/DDBJ databases">
        <authorList>
            <person name="Chen S.-C."/>
            <person name="Wu S.-Y."/>
            <person name="Lai M.-C."/>
        </authorList>
    </citation>
    <scope>NUCLEOTIDE SEQUENCE</scope>
    <source>
        <strain evidence="1">ML15</strain>
    </source>
</reference>
<protein>
    <recommendedName>
        <fullName evidence="3">ATP-binding protein</fullName>
    </recommendedName>
</protein>
<dbReference type="Gene3D" id="3.40.50.300">
    <property type="entry name" value="P-loop containing nucleotide triphosphate hydrolases"/>
    <property type="match status" value="1"/>
</dbReference>
<evidence type="ECO:0008006" key="3">
    <source>
        <dbReference type="Google" id="ProtNLM"/>
    </source>
</evidence>
<dbReference type="InterPro" id="IPR027417">
    <property type="entry name" value="P-loop_NTPase"/>
</dbReference>
<dbReference type="AlphaFoldDB" id="A0A8G1A0X2"/>
<accession>A0A8G1A0X2</accession>
<sequence>MNNLNIVTSKKDYTIFGLNANPFPYSGIPEQVPDIYVGQQEVMDKVSNVLSSVISTGQSNHLILTGSYGNGKSHTLKYIQAQIRDQFCENSVLKPVTGYVAQPGESFWDIYRDFIYDLGSTYLRECSREYIAKVSEELSKNGKIEEDIEPGMGWRAVERGKVLLSDIVPQAYVLLSELTKYPDFSRAFLNLAYEENAYTSWEWLSGEAIEYSRRRELHLTSNITANHAQRAFIALKTTLEQINHSPVIMLIDEFEFIETLQARTKQNMLNSLRHLIDVNPTGLSVIIACAPEVWETLVAEYHAFSDRIAKEANLKPLDKHSVTYMVTEYLNTCRTAPSDSIEPFTEESIQRIFIEGNGNARRIITICGQAIDEALLHEMKCVDLGVFEGIDEI</sequence>
<proteinExistence type="predicted"/>
<dbReference type="OrthoDB" id="111026at2157"/>
<dbReference type="InterPro" id="IPR052026">
    <property type="entry name" value="ExeA_AAA_ATPase_DNA-bind"/>
</dbReference>
<evidence type="ECO:0000313" key="1">
    <source>
        <dbReference type="EMBL" id="QYZ78057.1"/>
    </source>
</evidence>
<dbReference type="InterPro" id="IPR021228">
    <property type="entry name" value="BrxD"/>
</dbReference>
<keyword evidence="2" id="KW-1185">Reference proteome</keyword>
<dbReference type="KEGG" id="mfk:E2N92_00730"/>
<dbReference type="RefSeq" id="WP_220681795.1">
    <property type="nucleotide sequence ID" value="NZ_CP037968.1"/>
</dbReference>
<organism evidence="1 2">
    <name type="scientific">Methanofollis formosanus</name>
    <dbReference type="NCBI Taxonomy" id="299308"/>
    <lineage>
        <taxon>Archaea</taxon>
        <taxon>Methanobacteriati</taxon>
        <taxon>Methanobacteriota</taxon>
        <taxon>Stenosarchaea group</taxon>
        <taxon>Methanomicrobia</taxon>
        <taxon>Methanomicrobiales</taxon>
        <taxon>Methanomicrobiaceae</taxon>
        <taxon>Methanofollis</taxon>
    </lineage>
</organism>
<dbReference type="Pfam" id="PF10923">
    <property type="entry name" value="BrxC_BrxD"/>
    <property type="match status" value="1"/>
</dbReference>
<dbReference type="PANTHER" id="PTHR35894">
    <property type="entry name" value="GENERAL SECRETION PATHWAY PROTEIN A-RELATED"/>
    <property type="match status" value="1"/>
</dbReference>
<dbReference type="PANTHER" id="PTHR35894:SF1">
    <property type="entry name" value="PHOSPHORIBULOKINASE _ URIDINE KINASE FAMILY"/>
    <property type="match status" value="1"/>
</dbReference>
<dbReference type="EMBL" id="CP037968">
    <property type="protein sequence ID" value="QYZ78057.1"/>
    <property type="molecule type" value="Genomic_DNA"/>
</dbReference>
<reference evidence="1" key="1">
    <citation type="journal article" date="2005" name="Int. J. Syst. Evol. Microbiol.">
        <title>Methanofollis formosanus sp. nov., isolated from a fish pond.</title>
        <authorList>
            <person name="Wu S.Y."/>
            <person name="Chen S.C."/>
            <person name="Lai M.C."/>
        </authorList>
    </citation>
    <scope>NUCLEOTIDE SEQUENCE</scope>
    <source>
        <strain evidence="1">ML15</strain>
    </source>
</reference>
<dbReference type="Proteomes" id="UP000826709">
    <property type="component" value="Chromosome"/>
</dbReference>
<gene>
    <name evidence="1" type="ORF">E2N92_00730</name>
</gene>
<dbReference type="SUPFAM" id="SSF52540">
    <property type="entry name" value="P-loop containing nucleoside triphosphate hydrolases"/>
    <property type="match status" value="1"/>
</dbReference>